<sequence>MRIKKSDPAIAEVDMTPMIDIVFQLIAFFMVITNFENTRADERVKLPKDSLAKPPEIARENDLLLNIGFVRNAAGEKESDALLFYGDGETYPVLEIGDILNREQRYFGDLGKDSEDITVVVRADAEVPTGMVQEVIKLSQEAGFEKFALKATQKVE</sequence>
<dbReference type="GO" id="GO:0022857">
    <property type="term" value="F:transmembrane transporter activity"/>
    <property type="evidence" value="ECO:0007669"/>
    <property type="project" value="InterPro"/>
</dbReference>
<dbReference type="Proteomes" id="UP000319976">
    <property type="component" value="Chromosome"/>
</dbReference>
<evidence type="ECO:0000256" key="5">
    <source>
        <dbReference type="ARBA" id="ARBA00022989"/>
    </source>
</evidence>
<keyword evidence="4 7" id="KW-0812">Transmembrane</keyword>
<dbReference type="OrthoDB" id="284492at2"/>
<dbReference type="AlphaFoldDB" id="A0A517TBW3"/>
<evidence type="ECO:0000313" key="9">
    <source>
        <dbReference type="Proteomes" id="UP000319976"/>
    </source>
</evidence>
<evidence type="ECO:0000256" key="6">
    <source>
        <dbReference type="ARBA" id="ARBA00023136"/>
    </source>
</evidence>
<gene>
    <name evidence="8" type="ORF">V22_31110</name>
</gene>
<evidence type="ECO:0000313" key="8">
    <source>
        <dbReference type="EMBL" id="QDT65849.1"/>
    </source>
</evidence>
<protein>
    <submittedName>
        <fullName evidence="8">Biopolymer transport protein ExbD/TolR</fullName>
    </submittedName>
</protein>
<dbReference type="GO" id="GO:0015031">
    <property type="term" value="P:protein transport"/>
    <property type="evidence" value="ECO:0007669"/>
    <property type="project" value="UniProtKB-KW"/>
</dbReference>
<keyword evidence="3" id="KW-1003">Cell membrane</keyword>
<dbReference type="RefSeq" id="WP_145264463.1">
    <property type="nucleotide sequence ID" value="NZ_CP036316.1"/>
</dbReference>
<dbReference type="InterPro" id="IPR003400">
    <property type="entry name" value="ExbD"/>
</dbReference>
<comment type="similarity">
    <text evidence="2 7">Belongs to the ExbD/TolR family.</text>
</comment>
<keyword evidence="7" id="KW-0653">Protein transport</keyword>
<reference evidence="8 9" key="1">
    <citation type="submission" date="2019-02" db="EMBL/GenBank/DDBJ databases">
        <title>Deep-cultivation of Planctomycetes and their phenomic and genomic characterization uncovers novel biology.</title>
        <authorList>
            <person name="Wiegand S."/>
            <person name="Jogler M."/>
            <person name="Boedeker C."/>
            <person name="Pinto D."/>
            <person name="Vollmers J."/>
            <person name="Rivas-Marin E."/>
            <person name="Kohn T."/>
            <person name="Peeters S.H."/>
            <person name="Heuer A."/>
            <person name="Rast P."/>
            <person name="Oberbeckmann S."/>
            <person name="Bunk B."/>
            <person name="Jeske O."/>
            <person name="Meyerdierks A."/>
            <person name="Storesund J.E."/>
            <person name="Kallscheuer N."/>
            <person name="Luecker S."/>
            <person name="Lage O.M."/>
            <person name="Pohl T."/>
            <person name="Merkel B.J."/>
            <person name="Hornburger P."/>
            <person name="Mueller R.-W."/>
            <person name="Bruemmer F."/>
            <person name="Labrenz M."/>
            <person name="Spormann A.M."/>
            <person name="Op den Camp H."/>
            <person name="Overmann J."/>
            <person name="Amann R."/>
            <person name="Jetten M.S.M."/>
            <person name="Mascher T."/>
            <person name="Medema M.H."/>
            <person name="Devos D.P."/>
            <person name="Kaster A.-K."/>
            <person name="Ovreas L."/>
            <person name="Rohde M."/>
            <person name="Galperin M.Y."/>
            <person name="Jogler C."/>
        </authorList>
    </citation>
    <scope>NUCLEOTIDE SEQUENCE [LARGE SCALE GENOMIC DNA]</scope>
    <source>
        <strain evidence="8 9">V22</strain>
    </source>
</reference>
<proteinExistence type="inferred from homology"/>
<keyword evidence="5" id="KW-1133">Transmembrane helix</keyword>
<dbReference type="GO" id="GO:0005886">
    <property type="term" value="C:plasma membrane"/>
    <property type="evidence" value="ECO:0007669"/>
    <property type="project" value="UniProtKB-SubCell"/>
</dbReference>
<evidence type="ECO:0000256" key="3">
    <source>
        <dbReference type="ARBA" id="ARBA00022475"/>
    </source>
</evidence>
<evidence type="ECO:0000256" key="2">
    <source>
        <dbReference type="ARBA" id="ARBA00005811"/>
    </source>
</evidence>
<comment type="subcellular location">
    <subcellularLocation>
        <location evidence="1">Cell membrane</location>
        <topology evidence="1">Single-pass membrane protein</topology>
    </subcellularLocation>
    <subcellularLocation>
        <location evidence="7">Cell membrane</location>
        <topology evidence="7">Single-pass type II membrane protein</topology>
    </subcellularLocation>
</comment>
<keyword evidence="7" id="KW-0813">Transport</keyword>
<evidence type="ECO:0000256" key="1">
    <source>
        <dbReference type="ARBA" id="ARBA00004162"/>
    </source>
</evidence>
<name>A0A517TBW3_9PLAN</name>
<keyword evidence="9" id="KW-1185">Reference proteome</keyword>
<dbReference type="KEGG" id="chya:V22_31110"/>
<dbReference type="Gene3D" id="3.30.420.270">
    <property type="match status" value="1"/>
</dbReference>
<evidence type="ECO:0000256" key="4">
    <source>
        <dbReference type="ARBA" id="ARBA00022692"/>
    </source>
</evidence>
<keyword evidence="6" id="KW-0472">Membrane</keyword>
<organism evidence="8 9">
    <name type="scientific">Calycomorphotria hydatis</name>
    <dbReference type="NCBI Taxonomy" id="2528027"/>
    <lineage>
        <taxon>Bacteria</taxon>
        <taxon>Pseudomonadati</taxon>
        <taxon>Planctomycetota</taxon>
        <taxon>Planctomycetia</taxon>
        <taxon>Planctomycetales</taxon>
        <taxon>Planctomycetaceae</taxon>
        <taxon>Calycomorphotria</taxon>
    </lineage>
</organism>
<dbReference type="PANTHER" id="PTHR30558">
    <property type="entry name" value="EXBD MEMBRANE COMPONENT OF PMF-DRIVEN MACROMOLECULE IMPORT SYSTEM"/>
    <property type="match status" value="1"/>
</dbReference>
<dbReference type="EMBL" id="CP036316">
    <property type="protein sequence ID" value="QDT65849.1"/>
    <property type="molecule type" value="Genomic_DNA"/>
</dbReference>
<dbReference type="PANTHER" id="PTHR30558:SF3">
    <property type="entry name" value="BIOPOLYMER TRANSPORT PROTEIN EXBD-RELATED"/>
    <property type="match status" value="1"/>
</dbReference>
<evidence type="ECO:0000256" key="7">
    <source>
        <dbReference type="RuleBase" id="RU003879"/>
    </source>
</evidence>
<dbReference type="Pfam" id="PF02472">
    <property type="entry name" value="ExbD"/>
    <property type="match status" value="1"/>
</dbReference>
<accession>A0A517TBW3</accession>